<evidence type="ECO:0000313" key="1">
    <source>
        <dbReference type="EnsemblPlants" id="AVESA.00010b.r2.6AG1046690.1.CDS"/>
    </source>
</evidence>
<keyword evidence="2" id="KW-1185">Reference proteome</keyword>
<evidence type="ECO:0000313" key="2">
    <source>
        <dbReference type="Proteomes" id="UP001732700"/>
    </source>
</evidence>
<dbReference type="EnsemblPlants" id="AVESA.00010b.r2.6AG1046690.1">
    <property type="protein sequence ID" value="AVESA.00010b.r2.6AG1046690.1.CDS"/>
    <property type="gene ID" value="AVESA.00010b.r2.6AG1046690"/>
</dbReference>
<reference evidence="1" key="1">
    <citation type="submission" date="2021-05" db="EMBL/GenBank/DDBJ databases">
        <authorList>
            <person name="Scholz U."/>
            <person name="Mascher M."/>
            <person name="Fiebig A."/>
        </authorList>
    </citation>
    <scope>NUCLEOTIDE SEQUENCE [LARGE SCALE GENOMIC DNA]</scope>
</reference>
<reference evidence="1" key="2">
    <citation type="submission" date="2025-09" db="UniProtKB">
        <authorList>
            <consortium name="EnsemblPlants"/>
        </authorList>
    </citation>
    <scope>IDENTIFICATION</scope>
</reference>
<organism evidence="1 2">
    <name type="scientific">Avena sativa</name>
    <name type="common">Oat</name>
    <dbReference type="NCBI Taxonomy" id="4498"/>
    <lineage>
        <taxon>Eukaryota</taxon>
        <taxon>Viridiplantae</taxon>
        <taxon>Streptophyta</taxon>
        <taxon>Embryophyta</taxon>
        <taxon>Tracheophyta</taxon>
        <taxon>Spermatophyta</taxon>
        <taxon>Magnoliopsida</taxon>
        <taxon>Liliopsida</taxon>
        <taxon>Poales</taxon>
        <taxon>Poaceae</taxon>
        <taxon>BOP clade</taxon>
        <taxon>Pooideae</taxon>
        <taxon>Poodae</taxon>
        <taxon>Poeae</taxon>
        <taxon>Poeae Chloroplast Group 1 (Aveneae type)</taxon>
        <taxon>Aveninae</taxon>
        <taxon>Avena</taxon>
    </lineage>
</organism>
<name>A0ACD5YVU5_AVESA</name>
<sequence>MVHHVQQPRSFGVANLFDGMSKKADNDLSTETAVAGGEDRISALPDDVLGHLLSFLPSRNVVRTCVLAKRWCTLWKSVPALRIKDDPLGQLAYEDPADSEGDSVDEPGYDDMHDSSTFVNELLRLRDPTPLDVCEIFSSYGDMGTYDDEDYDIFVGFQYETFQRIEPWILYALSHEVQVLRLEGALWTTNLALVSSHLKRIEVISIRFDGYLDFSSCPVLDVLELSSCIICGNILSQSLRHLIIDYGIFINDVHCRISAPNLISLKLDQDSGLAPLLDSMPSLVTAYVGESNEYIQKNGEVSFSVVLEGLSSATNLELITPFYQYSIFEMDLKWCPMFSKLKTLLLNGWCLAHNFTGMVYFLQHSPILETLQLDFQKHEEYYSIETHESCNSREQSYNSKDQSLLSKHLKVVKIICGKKVAVIVQRILKILYTHGVPSEQIDIQYECCSSASI</sequence>
<proteinExistence type="predicted"/>
<protein>
    <submittedName>
        <fullName evidence="1">Uncharacterized protein</fullName>
    </submittedName>
</protein>
<accession>A0ACD5YVU5</accession>
<dbReference type="Proteomes" id="UP001732700">
    <property type="component" value="Chromosome 6A"/>
</dbReference>